<evidence type="ECO:0000256" key="6">
    <source>
        <dbReference type="ARBA" id="ARBA00022695"/>
    </source>
</evidence>
<dbReference type="SUPFAM" id="SSF56672">
    <property type="entry name" value="DNA/RNA polymerases"/>
    <property type="match status" value="1"/>
</dbReference>
<gene>
    <name evidence="15" type="ORF">I316_03193</name>
</gene>
<dbReference type="Gene3D" id="3.30.70.2630">
    <property type="match status" value="1"/>
</dbReference>
<evidence type="ECO:0000259" key="14">
    <source>
        <dbReference type="PROSITE" id="PS50878"/>
    </source>
</evidence>
<keyword evidence="10 13" id="KW-0695">RNA-directed DNA polymerase</keyword>
<reference evidence="16" key="2">
    <citation type="submission" date="2013-12" db="EMBL/GenBank/DDBJ databases">
        <title>Evolution of pathogenesis and genome organization in the Tremellales.</title>
        <authorList>
            <person name="Cuomo C."/>
            <person name="Litvintseva A."/>
            <person name="Heitman J."/>
            <person name="Chen Y."/>
            <person name="Sun S."/>
            <person name="Springer D."/>
            <person name="Dromer F."/>
            <person name="Young S."/>
            <person name="Zeng Q."/>
            <person name="Chapman S."/>
            <person name="Gujja S."/>
            <person name="Saif S."/>
            <person name="Birren B."/>
        </authorList>
    </citation>
    <scope>NUCLEOTIDE SEQUENCE [LARGE SCALE GENOMIC DNA]</scope>
    <source>
        <strain evidence="16">BCC8398</strain>
    </source>
</reference>
<organism evidence="15 16">
    <name type="scientific">Kwoniella heveanensis BCC8398</name>
    <dbReference type="NCBI Taxonomy" id="1296120"/>
    <lineage>
        <taxon>Eukaryota</taxon>
        <taxon>Fungi</taxon>
        <taxon>Dikarya</taxon>
        <taxon>Basidiomycota</taxon>
        <taxon>Agaricomycotina</taxon>
        <taxon>Tremellomycetes</taxon>
        <taxon>Tremellales</taxon>
        <taxon>Cryptococcaceae</taxon>
        <taxon>Kwoniella</taxon>
    </lineage>
</organism>
<comment type="subcellular location">
    <subcellularLocation>
        <location evidence="13">Nucleus</location>
    </subcellularLocation>
    <subcellularLocation>
        <location evidence="13">Chromosome</location>
        <location evidence="13">Telomere</location>
    </subcellularLocation>
</comment>
<dbReference type="PROSITE" id="PS50878">
    <property type="entry name" value="RT_POL"/>
    <property type="match status" value="1"/>
</dbReference>
<keyword evidence="6 13" id="KW-0548">Nucleotidyltransferase</keyword>
<dbReference type="GO" id="GO:0042162">
    <property type="term" value="F:telomeric DNA binding"/>
    <property type="evidence" value="ECO:0007669"/>
    <property type="project" value="TreeGrafter"/>
</dbReference>
<dbReference type="GO" id="GO:0000781">
    <property type="term" value="C:chromosome, telomeric region"/>
    <property type="evidence" value="ECO:0007669"/>
    <property type="project" value="UniProtKB-SubCell"/>
</dbReference>
<dbReference type="PANTHER" id="PTHR12066">
    <property type="entry name" value="TELOMERASE REVERSE TRANSCRIPTASE"/>
    <property type="match status" value="1"/>
</dbReference>
<evidence type="ECO:0000256" key="7">
    <source>
        <dbReference type="ARBA" id="ARBA00022723"/>
    </source>
</evidence>
<evidence type="ECO:0000256" key="8">
    <source>
        <dbReference type="ARBA" id="ARBA00022842"/>
    </source>
</evidence>
<evidence type="ECO:0000256" key="12">
    <source>
        <dbReference type="ARBA" id="ARBA00048173"/>
    </source>
</evidence>
<sequence length="642" mass="74215">MKQHETITLHDMMQGLRTNDFEWCHIVASDKQRLNQSEALKRARLVEDFMKWVIGDLVISLIKNTFYVTETASTRYETVYYLHDEWQNATKPYFVGLQNKLLTELDRNRAFFARQGELGVSAVRFIPKPTGFRPIVNLGRKIRRPDLPGISTTGHNKVAMTANQILKCVHQVLTFEKDRQKAHLGASLFGTNEIFAPLQSLKAELIHKHGRIPRLYFVKMDIKAAFDTIKQDRMIDIISGMLEKNYDYCLMLYCLLLPPASKASQGSARRLFKSRATVDNHLATSFTDHASDIAQPLRNAVVVDLVRRKQVTRHECLTLLKTHIQNNVWQVDKKLYQQKTGIPQGSKISSLLCSFFYAHMENEYLTFTRREGSRLLRYIDDFLYITDDRATAHRFIDTMSRGFPRYGAEISIDKTLLSFESQIKDMMAAVVKTSSDGQTLFPYCGFLINTKTLDIMSDYPRMMTGPIKQSFALRSTRHRGSSFVGWFSRQLENRNHIAYLDTMHNSSKTVYLNIFLNFALTSMKLPHYFGTKEMTPKREELISRALSDSVEYTYNAGLARVRHAARKAGQVRPEGHYEVKRAEFTFLAKRATISVLRRKASRFKGVVDRLERELRDKRYGELQERLGEVCEKGWEAVKNARF</sequence>
<dbReference type="InterPro" id="IPR000477">
    <property type="entry name" value="RT_dom"/>
</dbReference>
<evidence type="ECO:0000256" key="1">
    <source>
        <dbReference type="ARBA" id="ARBA00008001"/>
    </source>
</evidence>
<evidence type="ECO:0000313" key="15">
    <source>
        <dbReference type="EMBL" id="OCF35151.1"/>
    </source>
</evidence>
<evidence type="ECO:0000256" key="5">
    <source>
        <dbReference type="ARBA" id="ARBA00022679"/>
    </source>
</evidence>
<keyword evidence="11 13" id="KW-0539">Nucleus</keyword>
<keyword evidence="4 13" id="KW-0158">Chromosome</keyword>
<dbReference type="InterPro" id="IPR043502">
    <property type="entry name" value="DNA/RNA_pol_sf"/>
</dbReference>
<dbReference type="SMART" id="SM00975">
    <property type="entry name" value="Telomerase_RBD"/>
    <property type="match status" value="1"/>
</dbReference>
<dbReference type="Gene3D" id="1.10.132.70">
    <property type="match status" value="1"/>
</dbReference>
<comment type="similarity">
    <text evidence="1 13">Belongs to the reverse transcriptase family. Telomerase subfamily.</text>
</comment>
<accession>A0A1B9GVV6</accession>
<evidence type="ECO:0000256" key="4">
    <source>
        <dbReference type="ARBA" id="ARBA00022454"/>
    </source>
</evidence>
<proteinExistence type="inferred from homology"/>
<keyword evidence="8 13" id="KW-0460">Magnesium</keyword>
<dbReference type="GO" id="GO:0070034">
    <property type="term" value="F:telomerase RNA binding"/>
    <property type="evidence" value="ECO:0007669"/>
    <property type="project" value="TreeGrafter"/>
</dbReference>
<dbReference type="InterPro" id="IPR003545">
    <property type="entry name" value="Telomerase_RT"/>
</dbReference>
<keyword evidence="9 13" id="KW-0779">Telomere</keyword>
<dbReference type="PRINTS" id="PR01365">
    <property type="entry name" value="TELOMERASERT"/>
</dbReference>
<dbReference type="OrthoDB" id="289721at2759"/>
<dbReference type="STRING" id="1296120.A0A1B9GVV6"/>
<dbReference type="AlphaFoldDB" id="A0A1B9GVV6"/>
<evidence type="ECO:0000256" key="9">
    <source>
        <dbReference type="ARBA" id="ARBA00022895"/>
    </source>
</evidence>
<dbReference type="Gene3D" id="1.10.357.90">
    <property type="match status" value="1"/>
</dbReference>
<dbReference type="PANTHER" id="PTHR12066:SF0">
    <property type="entry name" value="TELOMERASE REVERSE TRANSCRIPTASE"/>
    <property type="match status" value="1"/>
</dbReference>
<protein>
    <recommendedName>
        <fullName evidence="3 13">Telomerase reverse transcriptase</fullName>
        <ecNumber evidence="2 13">2.7.7.49</ecNumber>
    </recommendedName>
    <alternativeName>
        <fullName evidence="13">Telomerase catalytic subunit</fullName>
    </alternativeName>
</protein>
<comment type="function">
    <text evidence="13">Telomerase is a ribonucleoprotein enzyme essential for the replication of chromosome termini in most eukaryotes. It elongates telomeres. It is a reverse transcriptase that adds simple sequence repeats to chromosome ends by copying a template sequence within the RNA component of the enzyme.</text>
</comment>
<name>A0A1B9GVV6_9TREE</name>
<dbReference type="EMBL" id="KI669500">
    <property type="protein sequence ID" value="OCF35151.1"/>
    <property type="molecule type" value="Genomic_DNA"/>
</dbReference>
<dbReference type="GO" id="GO:0003720">
    <property type="term" value="F:telomerase activity"/>
    <property type="evidence" value="ECO:0007669"/>
    <property type="project" value="InterPro"/>
</dbReference>
<dbReference type="Proteomes" id="UP000092666">
    <property type="component" value="Unassembled WGS sequence"/>
</dbReference>
<keyword evidence="7 13" id="KW-0479">Metal-binding</keyword>
<dbReference type="Pfam" id="PF12009">
    <property type="entry name" value="Telomerase_RBD"/>
    <property type="match status" value="1"/>
</dbReference>
<dbReference type="CDD" id="cd01648">
    <property type="entry name" value="TERT"/>
    <property type="match status" value="1"/>
</dbReference>
<reference evidence="15 16" key="1">
    <citation type="submission" date="2013-07" db="EMBL/GenBank/DDBJ databases">
        <title>The Genome Sequence of Cryptococcus heveanensis BCC8398.</title>
        <authorList>
            <consortium name="The Broad Institute Genome Sequencing Platform"/>
            <person name="Cuomo C."/>
            <person name="Litvintseva A."/>
            <person name="Chen Y."/>
            <person name="Heitman J."/>
            <person name="Sun S."/>
            <person name="Springer D."/>
            <person name="Dromer F."/>
            <person name="Young S.K."/>
            <person name="Zeng Q."/>
            <person name="Gargeya S."/>
            <person name="Fitzgerald M."/>
            <person name="Abouelleil A."/>
            <person name="Alvarado L."/>
            <person name="Berlin A.M."/>
            <person name="Chapman S.B."/>
            <person name="Dewar J."/>
            <person name="Goldberg J."/>
            <person name="Griggs A."/>
            <person name="Gujja S."/>
            <person name="Hansen M."/>
            <person name="Howarth C."/>
            <person name="Imamovic A."/>
            <person name="Larimer J."/>
            <person name="McCowan C."/>
            <person name="Murphy C."/>
            <person name="Pearson M."/>
            <person name="Priest M."/>
            <person name="Roberts A."/>
            <person name="Saif S."/>
            <person name="Shea T."/>
            <person name="Sykes S."/>
            <person name="Wortman J."/>
            <person name="Nusbaum C."/>
            <person name="Birren B."/>
        </authorList>
    </citation>
    <scope>NUCLEOTIDE SEQUENCE [LARGE SCALE GENOMIC DNA]</scope>
    <source>
        <strain evidence="15 16">BCC8398</strain>
    </source>
</reference>
<keyword evidence="5 13" id="KW-0808">Transferase</keyword>
<keyword evidence="16" id="KW-1185">Reference proteome</keyword>
<dbReference type="GO" id="GO:0000333">
    <property type="term" value="C:telomerase catalytic core complex"/>
    <property type="evidence" value="ECO:0007669"/>
    <property type="project" value="TreeGrafter"/>
</dbReference>
<dbReference type="Pfam" id="PF00078">
    <property type="entry name" value="RVT_1"/>
    <property type="match status" value="1"/>
</dbReference>
<dbReference type="GO" id="GO:0046872">
    <property type="term" value="F:metal ion binding"/>
    <property type="evidence" value="ECO:0007669"/>
    <property type="project" value="UniProtKB-KW"/>
</dbReference>
<evidence type="ECO:0000256" key="13">
    <source>
        <dbReference type="RuleBase" id="RU365061"/>
    </source>
</evidence>
<dbReference type="GO" id="GO:0007004">
    <property type="term" value="P:telomere maintenance via telomerase"/>
    <property type="evidence" value="ECO:0007669"/>
    <property type="project" value="TreeGrafter"/>
</dbReference>
<evidence type="ECO:0000256" key="11">
    <source>
        <dbReference type="ARBA" id="ARBA00023242"/>
    </source>
</evidence>
<dbReference type="InterPro" id="IPR021891">
    <property type="entry name" value="Telomerase_RBD"/>
</dbReference>
<comment type="catalytic activity">
    <reaction evidence="12 13">
        <text>DNA(n) + a 2'-deoxyribonucleoside 5'-triphosphate = DNA(n+1) + diphosphate</text>
        <dbReference type="Rhea" id="RHEA:22508"/>
        <dbReference type="Rhea" id="RHEA-COMP:17339"/>
        <dbReference type="Rhea" id="RHEA-COMP:17340"/>
        <dbReference type="ChEBI" id="CHEBI:33019"/>
        <dbReference type="ChEBI" id="CHEBI:61560"/>
        <dbReference type="ChEBI" id="CHEBI:173112"/>
        <dbReference type="EC" id="2.7.7.49"/>
    </reaction>
</comment>
<evidence type="ECO:0000256" key="2">
    <source>
        <dbReference type="ARBA" id="ARBA00012493"/>
    </source>
</evidence>
<evidence type="ECO:0000256" key="10">
    <source>
        <dbReference type="ARBA" id="ARBA00022918"/>
    </source>
</evidence>
<dbReference type="EC" id="2.7.7.49" evidence="2 13"/>
<evidence type="ECO:0000313" key="16">
    <source>
        <dbReference type="Proteomes" id="UP000092666"/>
    </source>
</evidence>
<feature type="domain" description="Reverse transcriptase" evidence="14">
    <location>
        <begin position="107"/>
        <end position="448"/>
    </location>
</feature>
<evidence type="ECO:0000256" key="3">
    <source>
        <dbReference type="ARBA" id="ARBA00016182"/>
    </source>
</evidence>